<keyword evidence="1" id="KW-0732">Signal</keyword>
<evidence type="ECO:0000259" key="2">
    <source>
        <dbReference type="SMART" id="SM00867"/>
    </source>
</evidence>
<evidence type="ECO:0000256" key="1">
    <source>
        <dbReference type="SAM" id="SignalP"/>
    </source>
</evidence>
<dbReference type="PANTHER" id="PTHR34406">
    <property type="entry name" value="PROTEIN YCEI"/>
    <property type="match status" value="1"/>
</dbReference>
<keyword evidence="4" id="KW-1185">Reference proteome</keyword>
<name>E8V3C4_TERSS</name>
<feature type="chain" id="PRO_5003232833" evidence="1">
    <location>
        <begin position="28"/>
        <end position="197"/>
    </location>
</feature>
<dbReference type="SMART" id="SM00867">
    <property type="entry name" value="YceI"/>
    <property type="match status" value="1"/>
</dbReference>
<dbReference type="Proteomes" id="UP000006844">
    <property type="component" value="Chromosome"/>
</dbReference>
<evidence type="ECO:0000313" key="4">
    <source>
        <dbReference type="Proteomes" id="UP000006844"/>
    </source>
</evidence>
<dbReference type="EMBL" id="CP002467">
    <property type="protein sequence ID" value="ADV82481.1"/>
    <property type="molecule type" value="Genomic_DNA"/>
</dbReference>
<protein>
    <submittedName>
        <fullName evidence="3">YceI family protein</fullName>
    </submittedName>
</protein>
<dbReference type="RefSeq" id="WP_013568214.1">
    <property type="nucleotide sequence ID" value="NC_014963.1"/>
</dbReference>
<sequence length="197" mass="21271">MKPHLNRRSAIFALALASLSLALPSFAQVSNWKIDPAHSSVNFQIRHLAVSNVHGAFSKVTGDVVWNEKDPGKSSVIATIDATTVNTDNDKRDGHLKSPDFFDVANFPTLTFKSTSVKNVNGKLQLIGDLTLHGQTKSVTLDVDGPVPPQTNNGKTVSGFSATGLIKRSDFNFGPKFAPPTVGDEIKFTIDLEVDKQ</sequence>
<feature type="signal peptide" evidence="1">
    <location>
        <begin position="1"/>
        <end position="27"/>
    </location>
</feature>
<dbReference type="SUPFAM" id="SSF101874">
    <property type="entry name" value="YceI-like"/>
    <property type="match status" value="1"/>
</dbReference>
<feature type="domain" description="Lipid/polyisoprenoid-binding YceI-like" evidence="2">
    <location>
        <begin position="31"/>
        <end position="195"/>
    </location>
</feature>
<dbReference type="InterPro" id="IPR007372">
    <property type="entry name" value="Lipid/polyisoprenoid-bd_YceI"/>
</dbReference>
<accession>E8V3C4</accession>
<reference evidence="3 4" key="1">
    <citation type="journal article" date="2012" name="Stand. Genomic Sci.">
        <title>Complete genome sequence of Terriglobus saanensis type strain SP1PR4(T), an Acidobacteria from tundra soil.</title>
        <authorList>
            <person name="Rawat S.R."/>
            <person name="Mannisto M.K."/>
            <person name="Starovoytov V."/>
            <person name="Goodwin L."/>
            <person name="Nolan M."/>
            <person name="Hauser L."/>
            <person name="Land M."/>
            <person name="Davenport K.W."/>
            <person name="Woyke T."/>
            <person name="Haggblom M.M."/>
        </authorList>
    </citation>
    <scope>NUCLEOTIDE SEQUENCE</scope>
    <source>
        <strain evidence="4">ATCC BAA-1853 / DSM 23119 / SP1PR4</strain>
    </source>
</reference>
<dbReference type="Gene3D" id="2.40.128.110">
    <property type="entry name" value="Lipid/polyisoprenoid-binding, YceI-like"/>
    <property type="match status" value="1"/>
</dbReference>
<dbReference type="PANTHER" id="PTHR34406:SF1">
    <property type="entry name" value="PROTEIN YCEI"/>
    <property type="match status" value="1"/>
</dbReference>
<dbReference type="InterPro" id="IPR036761">
    <property type="entry name" value="TTHA0802/YceI-like_sf"/>
</dbReference>
<dbReference type="OrthoDB" id="9811006at2"/>
<organism evidence="3 4">
    <name type="scientific">Terriglobus saanensis (strain ATCC BAA-1853 / DSM 23119 / SP1PR4)</name>
    <dbReference type="NCBI Taxonomy" id="401053"/>
    <lineage>
        <taxon>Bacteria</taxon>
        <taxon>Pseudomonadati</taxon>
        <taxon>Acidobacteriota</taxon>
        <taxon>Terriglobia</taxon>
        <taxon>Terriglobales</taxon>
        <taxon>Acidobacteriaceae</taxon>
        <taxon>Terriglobus</taxon>
    </lineage>
</organism>
<evidence type="ECO:0000313" key="3">
    <source>
        <dbReference type="EMBL" id="ADV82481.1"/>
    </source>
</evidence>
<dbReference type="AlphaFoldDB" id="E8V3C4"/>
<gene>
    <name evidence="3" type="ordered locus">AciPR4_1674</name>
</gene>
<dbReference type="eggNOG" id="COG2353">
    <property type="taxonomic scope" value="Bacteria"/>
</dbReference>
<dbReference type="KEGG" id="tsa:AciPR4_1674"/>
<proteinExistence type="predicted"/>
<dbReference type="Pfam" id="PF04264">
    <property type="entry name" value="YceI"/>
    <property type="match status" value="1"/>
</dbReference>
<dbReference type="HOGENOM" id="CLU_071003_3_0_0"/>